<organism evidence="2 3">
    <name type="scientific">Anaerosalibacter bizertensis</name>
    <dbReference type="NCBI Taxonomy" id="932217"/>
    <lineage>
        <taxon>Bacteria</taxon>
        <taxon>Bacillati</taxon>
        <taxon>Bacillota</taxon>
        <taxon>Tissierellia</taxon>
        <taxon>Tissierellales</taxon>
        <taxon>Sporanaerobacteraceae</taxon>
        <taxon>Anaerosalibacter</taxon>
    </lineage>
</organism>
<evidence type="ECO:0000259" key="1">
    <source>
        <dbReference type="Pfam" id="PF08388"/>
    </source>
</evidence>
<protein>
    <submittedName>
        <fullName evidence="2">Group II intron reverse transcriptase/maturase</fullName>
    </submittedName>
</protein>
<keyword evidence="2" id="KW-0548">Nucleotidyltransferase</keyword>
<proteinExistence type="predicted"/>
<keyword evidence="2" id="KW-0695">RNA-directed DNA polymerase</keyword>
<evidence type="ECO:0000313" key="2">
    <source>
        <dbReference type="EMBL" id="MCG4566161.1"/>
    </source>
</evidence>
<dbReference type="AlphaFoldDB" id="A0A9Q4AEF2"/>
<dbReference type="EMBL" id="JAKNID010000154">
    <property type="protein sequence ID" value="MCG4566161.1"/>
    <property type="molecule type" value="Genomic_DNA"/>
</dbReference>
<keyword evidence="3" id="KW-1185">Reference proteome</keyword>
<dbReference type="RefSeq" id="WP_331253618.1">
    <property type="nucleotide sequence ID" value="NZ_JAKNID010000154.1"/>
</dbReference>
<reference evidence="2" key="1">
    <citation type="submission" date="2022-01" db="EMBL/GenBank/DDBJ databases">
        <title>Collection of gut derived symbiotic bacterial strains cultured from healthy donors.</title>
        <authorList>
            <person name="Lin H."/>
            <person name="Kohout C."/>
            <person name="Waligurski E."/>
            <person name="Pamer E.G."/>
        </authorList>
    </citation>
    <scope>NUCLEOTIDE SEQUENCE</scope>
    <source>
        <strain evidence="2">MSK.14.39</strain>
    </source>
</reference>
<dbReference type="GO" id="GO:0003964">
    <property type="term" value="F:RNA-directed DNA polymerase activity"/>
    <property type="evidence" value="ECO:0007669"/>
    <property type="project" value="UniProtKB-KW"/>
</dbReference>
<dbReference type="InterPro" id="IPR013597">
    <property type="entry name" value="Mat_intron_G2"/>
</dbReference>
<accession>A0A9Q4AEF2</accession>
<evidence type="ECO:0000313" key="3">
    <source>
        <dbReference type="Proteomes" id="UP001108123"/>
    </source>
</evidence>
<comment type="caution">
    <text evidence="2">The sequence shown here is derived from an EMBL/GenBank/DDBJ whole genome shotgun (WGS) entry which is preliminary data.</text>
</comment>
<feature type="non-terminal residue" evidence="2">
    <location>
        <position position="1"/>
    </location>
</feature>
<name>A0A9Q4AEF2_9FIRM</name>
<feature type="domain" description="Group II intron maturase-specific" evidence="1">
    <location>
        <begin position="2"/>
        <end position="70"/>
    </location>
</feature>
<keyword evidence="2" id="KW-0808">Transferase</keyword>
<gene>
    <name evidence="2" type="ORF">L0P62_12085</name>
</gene>
<sequence>QVTGRSNGMSIEGRKTKLNQIIRGWVQYFKLADMKGIMKTIDQWLRRRIRMITWKRWKKVRTKFENLQKLGVARERAWEWANTRKGYWHVANSWILDTTLTNARFKKQGYLSFLKYYLEVRV</sequence>
<dbReference type="Proteomes" id="UP001108123">
    <property type="component" value="Unassembled WGS sequence"/>
</dbReference>
<dbReference type="Pfam" id="PF08388">
    <property type="entry name" value="GIIM"/>
    <property type="match status" value="1"/>
</dbReference>